<feature type="transmembrane region" description="Helical" evidence="10">
    <location>
        <begin position="480"/>
        <end position="507"/>
    </location>
</feature>
<evidence type="ECO:0000256" key="8">
    <source>
        <dbReference type="PROSITE-ProRule" id="PRU00708"/>
    </source>
</evidence>
<protein>
    <submittedName>
        <fullName evidence="12">PREDICTED: NADH-plastoquinone oxidoreductase</fullName>
    </submittedName>
</protein>
<dbReference type="PANTHER" id="PTHR11432:SF3">
    <property type="entry name" value="NADH-UBIQUINONE OXIDOREDUCTASE CHAIN 1"/>
    <property type="match status" value="1"/>
</dbReference>
<evidence type="ECO:0000259" key="11">
    <source>
        <dbReference type="Pfam" id="PF00346"/>
    </source>
</evidence>
<dbReference type="GO" id="GO:0009060">
    <property type="term" value="P:aerobic respiration"/>
    <property type="evidence" value="ECO:0007669"/>
    <property type="project" value="TreeGrafter"/>
</dbReference>
<dbReference type="Pfam" id="PF00146">
    <property type="entry name" value="NADHdh"/>
    <property type="match status" value="1"/>
</dbReference>
<dbReference type="PANTHER" id="PTHR11432">
    <property type="entry name" value="NADH DEHYDROGENASE SUBUNIT 1"/>
    <property type="match status" value="1"/>
</dbReference>
<keyword evidence="5" id="KW-0677">Repeat</keyword>
<feature type="repeat" description="PPR" evidence="8">
    <location>
        <begin position="135"/>
        <end position="169"/>
    </location>
</feature>
<evidence type="ECO:0000256" key="7">
    <source>
        <dbReference type="ARBA" id="ARBA00023136"/>
    </source>
</evidence>
<name>A0A5E4GEZ1_PRUDU</name>
<dbReference type="Proteomes" id="UP000327085">
    <property type="component" value="Chromosome 3"/>
</dbReference>
<dbReference type="InterPro" id="IPR011990">
    <property type="entry name" value="TPR-like_helical_dom_sf"/>
</dbReference>
<dbReference type="PROSITE" id="PS51375">
    <property type="entry name" value="PPR"/>
    <property type="match status" value="7"/>
</dbReference>
<dbReference type="Gramene" id="VVA38182">
    <property type="protein sequence ID" value="VVA38182"/>
    <property type="gene ID" value="Prudul26B016053"/>
</dbReference>
<evidence type="ECO:0000313" key="12">
    <source>
        <dbReference type="EMBL" id="VVA38182.1"/>
    </source>
</evidence>
<reference evidence="13" key="1">
    <citation type="journal article" date="2020" name="Plant J.">
        <title>Transposons played a major role in the diversification between the closely related almond and peach genomes: results from the almond genome sequence.</title>
        <authorList>
            <person name="Alioto T."/>
            <person name="Alexiou K.G."/>
            <person name="Bardil A."/>
            <person name="Barteri F."/>
            <person name="Castanera R."/>
            <person name="Cruz F."/>
            <person name="Dhingra A."/>
            <person name="Duval H."/>
            <person name="Fernandez I Marti A."/>
            <person name="Frias L."/>
            <person name="Galan B."/>
            <person name="Garcia J.L."/>
            <person name="Howad W."/>
            <person name="Gomez-Garrido J."/>
            <person name="Gut M."/>
            <person name="Julca I."/>
            <person name="Morata J."/>
            <person name="Puigdomenech P."/>
            <person name="Ribeca P."/>
            <person name="Rubio Cabetas M.J."/>
            <person name="Vlasova A."/>
            <person name="Wirthensohn M."/>
            <person name="Garcia-Mas J."/>
            <person name="Gabaldon T."/>
            <person name="Casacuberta J.M."/>
            <person name="Arus P."/>
        </authorList>
    </citation>
    <scope>NUCLEOTIDE SEQUENCE [LARGE SCALE GENOMIC DNA]</scope>
    <source>
        <strain evidence="13">cv. Texas</strain>
    </source>
</reference>
<evidence type="ECO:0000256" key="9">
    <source>
        <dbReference type="RuleBase" id="RU000471"/>
    </source>
</evidence>
<dbReference type="AlphaFoldDB" id="A0A5E4GEZ1"/>
<feature type="repeat" description="PPR" evidence="8">
    <location>
        <begin position="277"/>
        <end position="311"/>
    </location>
</feature>
<gene>
    <name evidence="12" type="ORF">ALMOND_2B016053</name>
</gene>
<comment type="subcellular location">
    <subcellularLocation>
        <location evidence="9">Cell membrane</location>
        <topology evidence="9">Multi-pass membrane protein</topology>
    </subcellularLocation>
    <subcellularLocation>
        <location evidence="1">Membrane</location>
        <topology evidence="1">Multi-pass membrane protein</topology>
    </subcellularLocation>
</comment>
<evidence type="ECO:0000256" key="6">
    <source>
        <dbReference type="ARBA" id="ARBA00022989"/>
    </source>
</evidence>
<feature type="repeat" description="PPR" evidence="8">
    <location>
        <begin position="170"/>
        <end position="204"/>
    </location>
</feature>
<keyword evidence="9" id="KW-0520">NAD</keyword>
<evidence type="ECO:0000256" key="5">
    <source>
        <dbReference type="ARBA" id="ARBA00022737"/>
    </source>
</evidence>
<feature type="transmembrane region" description="Helical" evidence="10">
    <location>
        <begin position="584"/>
        <end position="605"/>
    </location>
</feature>
<dbReference type="Pfam" id="PF13041">
    <property type="entry name" value="PPR_2"/>
    <property type="match status" value="2"/>
</dbReference>
<evidence type="ECO:0000313" key="13">
    <source>
        <dbReference type="Proteomes" id="UP000327085"/>
    </source>
</evidence>
<keyword evidence="6 10" id="KW-1133">Transmembrane helix</keyword>
<dbReference type="NCBIfam" id="TIGR00756">
    <property type="entry name" value="PPR"/>
    <property type="match status" value="6"/>
</dbReference>
<evidence type="ECO:0000256" key="4">
    <source>
        <dbReference type="ARBA" id="ARBA00022692"/>
    </source>
</evidence>
<comment type="similarity">
    <text evidence="2">Belongs to the complex I 49 kDa subunit family.</text>
</comment>
<dbReference type="InterPro" id="IPR018086">
    <property type="entry name" value="NADH_UbQ_OxRdtase_su1_CS"/>
</dbReference>
<dbReference type="SUPFAM" id="SSF56762">
    <property type="entry name" value="HydB/Nqo4-like"/>
    <property type="match status" value="1"/>
</dbReference>
<organism evidence="12 13">
    <name type="scientific">Prunus dulcis</name>
    <name type="common">Almond</name>
    <name type="synonym">Amygdalus dulcis</name>
    <dbReference type="NCBI Taxonomy" id="3755"/>
    <lineage>
        <taxon>Eukaryota</taxon>
        <taxon>Viridiplantae</taxon>
        <taxon>Streptophyta</taxon>
        <taxon>Embryophyta</taxon>
        <taxon>Tracheophyta</taxon>
        <taxon>Spermatophyta</taxon>
        <taxon>Magnoliopsida</taxon>
        <taxon>eudicotyledons</taxon>
        <taxon>Gunneridae</taxon>
        <taxon>Pentapetalae</taxon>
        <taxon>rosids</taxon>
        <taxon>fabids</taxon>
        <taxon>Rosales</taxon>
        <taxon>Rosaceae</taxon>
        <taxon>Amygdaloideae</taxon>
        <taxon>Amygdaleae</taxon>
        <taxon>Prunus</taxon>
    </lineage>
</organism>
<dbReference type="GO" id="GO:0005886">
    <property type="term" value="C:plasma membrane"/>
    <property type="evidence" value="ECO:0007669"/>
    <property type="project" value="UniProtKB-SubCell"/>
</dbReference>
<dbReference type="InterPro" id="IPR029014">
    <property type="entry name" value="NiFe-Hase_large"/>
</dbReference>
<accession>A0A5E4GEZ1</accession>
<evidence type="ECO:0000256" key="2">
    <source>
        <dbReference type="ARBA" id="ARBA00005769"/>
    </source>
</evidence>
<dbReference type="Pfam" id="PF00346">
    <property type="entry name" value="Complex1_49kDa"/>
    <property type="match status" value="1"/>
</dbReference>
<dbReference type="Pfam" id="PF01535">
    <property type="entry name" value="PPR"/>
    <property type="match status" value="2"/>
</dbReference>
<feature type="domain" description="NADH-quinone oxidoreductase subunit D" evidence="11">
    <location>
        <begin position="384"/>
        <end position="474"/>
    </location>
</feature>
<comment type="similarity">
    <text evidence="3 9">Belongs to the complex I subunit 1 family.</text>
</comment>
<proteinExistence type="inferred from homology"/>
<dbReference type="GO" id="GO:0003954">
    <property type="term" value="F:NADH dehydrogenase activity"/>
    <property type="evidence" value="ECO:0007669"/>
    <property type="project" value="TreeGrafter"/>
</dbReference>
<sequence>MARAPSSILIFLRQNPRARQNPNTQIRYHTTETKVCDFTKVVQHICKIIRTKPRWEQALPSEYPSFNFSDPQFFTELLKLQKNVLLSLRFFFWLSSHNGFSPDPISCKALFSALVEAKACNAAKSFLEHTSFSPEPASLESYIQCLCEGGCIQDAIDVFYRLKEAGVCPAIMTWNAALSGCLKVGRTDFVWKLYQEMIECGVVADVDVETVGYLIQAFCADNRVSEGYELLRQVLVNGLVPENAVFNKLISGFCKEKQYTRVSELLHTMIAKNRVPDNYTYQEVINWLCKKGKGLEGLRVFNDLKDRGYAPDIAMYTTMIHGLCTIGWLGEARELWFEMIEKGYHSNEYTYNTMIHGFCKIGNFEKAKILYKEMCNKGHKETTALEGIPGGPYENLEIRYFDRERNPEWNDFEYRFISKKPSPTFELPKQELYVRVEAPKGELGIFLIGDQSGFPWRWKIRPPGFINLQILPQLEFLKEFYGIIWVLIPILTLVLGITIGVLVIVWLEREISAGIQQRIGPEYAGPLGILQALADGAKLVFKENLLPSRGDTRLFSIGPSIAVISILVSYSVAPFGYHLVLADLNIGVFLWIAISSIAPIGLLMSGYGSNNKYSFLGGLRAAAQSISYEIPLTLCVLSISLRVIR</sequence>
<dbReference type="InterPro" id="IPR001694">
    <property type="entry name" value="NADH_UbQ_OxRdtase_su1/FPO"/>
</dbReference>
<dbReference type="InterPro" id="IPR001135">
    <property type="entry name" value="NADH_Q_OxRdtase_suD"/>
</dbReference>
<evidence type="ECO:0000256" key="1">
    <source>
        <dbReference type="ARBA" id="ARBA00004141"/>
    </source>
</evidence>
<evidence type="ECO:0000256" key="3">
    <source>
        <dbReference type="ARBA" id="ARBA00010535"/>
    </source>
</evidence>
<keyword evidence="4 9" id="KW-0812">Transmembrane</keyword>
<keyword evidence="7 10" id="KW-0472">Membrane</keyword>
<feature type="transmembrane region" description="Helical" evidence="10">
    <location>
        <begin position="554"/>
        <end position="572"/>
    </location>
</feature>
<dbReference type="PROSITE" id="PS00667">
    <property type="entry name" value="COMPLEX1_ND1_1"/>
    <property type="match status" value="1"/>
</dbReference>
<feature type="repeat" description="PPR" evidence="8">
    <location>
        <begin position="312"/>
        <end position="346"/>
    </location>
</feature>
<feature type="repeat" description="PPR" evidence="8">
    <location>
        <begin position="242"/>
        <end position="276"/>
    </location>
</feature>
<evidence type="ECO:0000256" key="10">
    <source>
        <dbReference type="SAM" id="Phobius"/>
    </source>
</evidence>
<dbReference type="InterPro" id="IPR002885">
    <property type="entry name" value="PPR_rpt"/>
</dbReference>
<dbReference type="Gene3D" id="1.25.40.10">
    <property type="entry name" value="Tetratricopeptide repeat domain"/>
    <property type="match status" value="2"/>
</dbReference>
<dbReference type="EMBL" id="CABIKO010000613">
    <property type="protein sequence ID" value="VVA38182.1"/>
    <property type="molecule type" value="Genomic_DNA"/>
</dbReference>
<dbReference type="InParanoid" id="A0A5E4GEZ1"/>
<dbReference type="GO" id="GO:0048038">
    <property type="term" value="F:quinone binding"/>
    <property type="evidence" value="ECO:0007669"/>
    <property type="project" value="InterPro"/>
</dbReference>
<feature type="repeat" description="PPR" evidence="8">
    <location>
        <begin position="347"/>
        <end position="381"/>
    </location>
</feature>
<feature type="repeat" description="PPR" evidence="8">
    <location>
        <begin position="207"/>
        <end position="241"/>
    </location>
</feature>
<dbReference type="GO" id="GO:0051287">
    <property type="term" value="F:NAD binding"/>
    <property type="evidence" value="ECO:0007669"/>
    <property type="project" value="InterPro"/>
</dbReference>